<protein>
    <recommendedName>
        <fullName evidence="4">YGGT family protein</fullName>
    </recommendedName>
</protein>
<evidence type="ECO:0000256" key="1">
    <source>
        <dbReference type="SAM" id="Phobius"/>
    </source>
</evidence>
<dbReference type="AlphaFoldDB" id="A0A7L4ZM89"/>
<organism evidence="2 3">
    <name type="scientific">Kordia antarctica</name>
    <dbReference type="NCBI Taxonomy" id="1218801"/>
    <lineage>
        <taxon>Bacteria</taxon>
        <taxon>Pseudomonadati</taxon>
        <taxon>Bacteroidota</taxon>
        <taxon>Flavobacteriia</taxon>
        <taxon>Flavobacteriales</taxon>
        <taxon>Flavobacteriaceae</taxon>
        <taxon>Kordia</taxon>
    </lineage>
</organism>
<keyword evidence="1" id="KW-0472">Membrane</keyword>
<dbReference type="KEGG" id="kan:IMCC3317_30860"/>
<keyword evidence="1" id="KW-1133">Transmembrane helix</keyword>
<proteinExistence type="predicted"/>
<dbReference type="EMBL" id="CP019288">
    <property type="protein sequence ID" value="QHI37705.1"/>
    <property type="molecule type" value="Genomic_DNA"/>
</dbReference>
<reference evidence="2 3" key="1">
    <citation type="journal article" date="2013" name="Int. J. Syst. Evol. Microbiol.">
        <title>Kordia antarctica sp. nov., isolated from Antarctic seawater.</title>
        <authorList>
            <person name="Baek K."/>
            <person name="Choi A."/>
            <person name="Kang I."/>
            <person name="Lee K."/>
            <person name="Cho J.C."/>
        </authorList>
    </citation>
    <scope>NUCLEOTIDE SEQUENCE [LARGE SCALE GENOMIC DNA]</scope>
    <source>
        <strain evidence="2 3">IMCC3317</strain>
    </source>
</reference>
<evidence type="ECO:0008006" key="4">
    <source>
        <dbReference type="Google" id="ProtNLM"/>
    </source>
</evidence>
<keyword evidence="3" id="KW-1185">Reference proteome</keyword>
<accession>A0A7L4ZM89</accession>
<feature type="transmembrane region" description="Helical" evidence="1">
    <location>
        <begin position="63"/>
        <end position="81"/>
    </location>
</feature>
<name>A0A7L4ZM89_9FLAO</name>
<dbReference type="Proteomes" id="UP000464657">
    <property type="component" value="Chromosome"/>
</dbReference>
<evidence type="ECO:0000313" key="3">
    <source>
        <dbReference type="Proteomes" id="UP000464657"/>
    </source>
</evidence>
<keyword evidence="1" id="KW-0812">Transmembrane</keyword>
<evidence type="ECO:0000313" key="2">
    <source>
        <dbReference type="EMBL" id="QHI37705.1"/>
    </source>
</evidence>
<sequence length="82" mass="9463">MILLKLFACFLIVSLFIFSKLQAYETRISPKYKTYFGMMTSILKPILNVFSKFFKPHKVGNGLALDTTQFVLLILLLLILMI</sequence>
<gene>
    <name evidence="2" type="ORF">IMCC3317_30860</name>
</gene>